<evidence type="ECO:0000256" key="2">
    <source>
        <dbReference type="ARBA" id="ARBA00023315"/>
    </source>
</evidence>
<dbReference type="AlphaFoldDB" id="A0A3M8T3F6"/>
<dbReference type="SUPFAM" id="SSF55729">
    <property type="entry name" value="Acyl-CoA N-acyltransferases (Nat)"/>
    <property type="match status" value="1"/>
</dbReference>
<evidence type="ECO:0000259" key="3">
    <source>
        <dbReference type="PROSITE" id="PS51186"/>
    </source>
</evidence>
<dbReference type="CDD" id="cd04301">
    <property type="entry name" value="NAT_SF"/>
    <property type="match status" value="1"/>
</dbReference>
<dbReference type="OrthoDB" id="9800193at2"/>
<dbReference type="RefSeq" id="WP_123086185.1">
    <property type="nucleotide sequence ID" value="NZ_RIBS01000001.1"/>
</dbReference>
<gene>
    <name evidence="4" type="ORF">EER27_01110</name>
</gene>
<name>A0A3M8T3F6_9GAMM</name>
<accession>A0A3M8T3F6</accession>
<dbReference type="PROSITE" id="PS51186">
    <property type="entry name" value="GNAT"/>
    <property type="match status" value="1"/>
</dbReference>
<dbReference type="InterPro" id="IPR000182">
    <property type="entry name" value="GNAT_dom"/>
</dbReference>
<evidence type="ECO:0000313" key="4">
    <source>
        <dbReference type="EMBL" id="RNF86064.1"/>
    </source>
</evidence>
<organism evidence="4 5">
    <name type="scientific">Montanilutibacter psychrotolerans</name>
    <dbReference type="NCBI Taxonomy" id="1327343"/>
    <lineage>
        <taxon>Bacteria</taxon>
        <taxon>Pseudomonadati</taxon>
        <taxon>Pseudomonadota</taxon>
        <taxon>Gammaproteobacteria</taxon>
        <taxon>Lysobacterales</taxon>
        <taxon>Lysobacteraceae</taxon>
        <taxon>Montanilutibacter</taxon>
    </lineage>
</organism>
<dbReference type="InterPro" id="IPR050832">
    <property type="entry name" value="Bact_Acetyltransf"/>
</dbReference>
<dbReference type="Gene3D" id="3.40.630.30">
    <property type="match status" value="1"/>
</dbReference>
<reference evidence="4 5" key="1">
    <citation type="submission" date="2018-11" db="EMBL/GenBank/DDBJ databases">
        <title>Lysobacter cryohumiis sp. nov., isolated from soil in the Tianshan Mountains, Xinjiang, China.</title>
        <authorList>
            <person name="Luo Y."/>
            <person name="Sheng H."/>
        </authorList>
    </citation>
    <scope>NUCLEOTIDE SEQUENCE [LARGE SCALE GENOMIC DNA]</scope>
    <source>
        <strain evidence="4 5">ZS60</strain>
    </source>
</reference>
<evidence type="ECO:0000256" key="1">
    <source>
        <dbReference type="ARBA" id="ARBA00022679"/>
    </source>
</evidence>
<keyword evidence="5" id="KW-1185">Reference proteome</keyword>
<dbReference type="InterPro" id="IPR008125">
    <property type="entry name" value="Streptothricin_AcTrfase"/>
</dbReference>
<dbReference type="Proteomes" id="UP000267049">
    <property type="component" value="Unassembled WGS sequence"/>
</dbReference>
<comment type="caution">
    <text evidence="4">The sequence shown here is derived from an EMBL/GenBank/DDBJ whole genome shotgun (WGS) entry which is preliminary data.</text>
</comment>
<feature type="domain" description="N-acetyltransferase" evidence="3">
    <location>
        <begin position="42"/>
        <end position="191"/>
    </location>
</feature>
<dbReference type="GO" id="GO:0016747">
    <property type="term" value="F:acyltransferase activity, transferring groups other than amino-acyl groups"/>
    <property type="evidence" value="ECO:0007669"/>
    <property type="project" value="InterPro"/>
</dbReference>
<evidence type="ECO:0000313" key="5">
    <source>
        <dbReference type="Proteomes" id="UP000267049"/>
    </source>
</evidence>
<dbReference type="InterPro" id="IPR016181">
    <property type="entry name" value="Acyl_CoA_acyltransferase"/>
</dbReference>
<dbReference type="Pfam" id="PF00583">
    <property type="entry name" value="Acetyltransf_1"/>
    <property type="match status" value="1"/>
</dbReference>
<dbReference type="PANTHER" id="PTHR43877">
    <property type="entry name" value="AMINOALKYLPHOSPHONATE N-ACETYLTRANSFERASE-RELATED-RELATED"/>
    <property type="match status" value="1"/>
</dbReference>
<dbReference type="PRINTS" id="PR01754">
    <property type="entry name" value="SACTRNSFRASE"/>
</dbReference>
<keyword evidence="1 4" id="KW-0808">Transferase</keyword>
<keyword evidence="2" id="KW-0012">Acyltransferase</keyword>
<protein>
    <submittedName>
        <fullName evidence="4">GNAT family N-acetyltransferase</fullName>
    </submittedName>
</protein>
<dbReference type="EMBL" id="RIBS01000001">
    <property type="protein sequence ID" value="RNF86064.1"/>
    <property type="molecule type" value="Genomic_DNA"/>
</dbReference>
<proteinExistence type="predicted"/>
<sequence>MTQHLVGDTTALAEPPLIIEAADARFFNEARAIDFSFTIDREILPAFDTPLIDRCREIAPYRKRYDSDPEDYREHLEATDQALFVARLDGQLVGYLAIRSNWNALALIDDIAVSRTARRQGCARALMDRAVDWARSAELSGIMLETQNNNVAACLFYERYGFVLGGIDRMLYAALESHAPETALFWYLQFPR</sequence>